<dbReference type="NCBIfam" id="NF033516">
    <property type="entry name" value="transpos_IS3"/>
    <property type="match status" value="1"/>
</dbReference>
<proteinExistence type="predicted"/>
<dbReference type="EMBL" id="QWGB01000006">
    <property type="protein sequence ID" value="RIJ22473.1"/>
    <property type="molecule type" value="Genomic_DNA"/>
</dbReference>
<dbReference type="PANTHER" id="PTHR47515">
    <property type="entry name" value="LOW CALCIUM RESPONSE LOCUS PROTEIN T"/>
    <property type="match status" value="1"/>
</dbReference>
<dbReference type="PROSITE" id="PS50994">
    <property type="entry name" value="INTEGRASE"/>
    <property type="match status" value="1"/>
</dbReference>
<keyword evidence="13" id="KW-1185">Reference proteome</keyword>
<dbReference type="InterPro" id="IPR012337">
    <property type="entry name" value="RNaseH-like_sf"/>
</dbReference>
<dbReference type="GO" id="GO:0006313">
    <property type="term" value="P:DNA transposition"/>
    <property type="evidence" value="ECO:0007669"/>
    <property type="project" value="InterPro"/>
</dbReference>
<evidence type="ECO:0000313" key="4">
    <source>
        <dbReference type="EMBL" id="RIJ21437.1"/>
    </source>
</evidence>
<dbReference type="InterPro" id="IPR002514">
    <property type="entry name" value="Transposase_8"/>
</dbReference>
<dbReference type="InterPro" id="IPR009057">
    <property type="entry name" value="Homeodomain-like_sf"/>
</dbReference>
<dbReference type="EMBL" id="QWGB01000003">
    <property type="protein sequence ID" value="RIJ26274.1"/>
    <property type="molecule type" value="Genomic_DNA"/>
</dbReference>
<evidence type="ECO:0000313" key="3">
    <source>
        <dbReference type="EMBL" id="RIJ20319.1"/>
    </source>
</evidence>
<dbReference type="SUPFAM" id="SSF53098">
    <property type="entry name" value="Ribonuclease H-like"/>
    <property type="match status" value="1"/>
</dbReference>
<dbReference type="Pfam" id="PF13276">
    <property type="entry name" value="HTH_21"/>
    <property type="match status" value="1"/>
</dbReference>
<dbReference type="SUPFAM" id="SSF46689">
    <property type="entry name" value="Homeodomain-like"/>
    <property type="match status" value="1"/>
</dbReference>
<reference evidence="10 13" key="1">
    <citation type="submission" date="2018-08" db="EMBL/GenBank/DDBJ databases">
        <title>Henriciella mobilis sp. nov., isolated from seawater.</title>
        <authorList>
            <person name="Cheng H."/>
            <person name="Wu Y.-H."/>
            <person name="Xu X.-W."/>
            <person name="Guo L.-L."/>
        </authorList>
    </citation>
    <scope>NUCLEOTIDE SEQUENCE [LARGE SCALE GENOMIC DNA]</scope>
    <source>
        <strain evidence="10 13">CCUG66934</strain>
    </source>
</reference>
<dbReference type="Pfam" id="PF13683">
    <property type="entry name" value="rve_3"/>
    <property type="match status" value="1"/>
</dbReference>
<dbReference type="EMBL" id="QWGB01000014">
    <property type="protein sequence ID" value="RIJ20319.1"/>
    <property type="molecule type" value="Genomic_DNA"/>
</dbReference>
<dbReference type="GO" id="GO:0003677">
    <property type="term" value="F:DNA binding"/>
    <property type="evidence" value="ECO:0007669"/>
    <property type="project" value="InterPro"/>
</dbReference>
<dbReference type="EMBL" id="QWGB01000008">
    <property type="protein sequence ID" value="RIJ21666.1"/>
    <property type="molecule type" value="Genomic_DNA"/>
</dbReference>
<comment type="caution">
    <text evidence="10">The sequence shown here is derived from an EMBL/GenBank/DDBJ whole genome shotgun (WGS) entry which is preliminary data.</text>
</comment>
<dbReference type="EMBL" id="QWGB01000008">
    <property type="protein sequence ID" value="RIJ21560.1"/>
    <property type="molecule type" value="Genomic_DNA"/>
</dbReference>
<protein>
    <submittedName>
        <fullName evidence="10">IS3 family transposase</fullName>
    </submittedName>
</protein>
<evidence type="ECO:0000259" key="2">
    <source>
        <dbReference type="PROSITE" id="PS50994"/>
    </source>
</evidence>
<dbReference type="InterPro" id="IPR025948">
    <property type="entry name" value="HTH-like_dom"/>
</dbReference>
<dbReference type="GO" id="GO:0015074">
    <property type="term" value="P:DNA integration"/>
    <property type="evidence" value="ECO:0007669"/>
    <property type="project" value="InterPro"/>
</dbReference>
<evidence type="ECO:0000313" key="6">
    <source>
        <dbReference type="EMBL" id="RIJ21666.1"/>
    </source>
</evidence>
<evidence type="ECO:0000313" key="5">
    <source>
        <dbReference type="EMBL" id="RIJ21560.1"/>
    </source>
</evidence>
<dbReference type="AlphaFoldDB" id="A0A399R8F0"/>
<evidence type="ECO:0000313" key="13">
    <source>
        <dbReference type="Proteomes" id="UP000265431"/>
    </source>
</evidence>
<dbReference type="EMBL" id="QWGB01000009">
    <property type="protein sequence ID" value="RIJ21437.1"/>
    <property type="molecule type" value="Genomic_DNA"/>
</dbReference>
<feature type="compositionally biased region" description="Basic and acidic residues" evidence="1">
    <location>
        <begin position="384"/>
        <end position="393"/>
    </location>
</feature>
<dbReference type="EMBL" id="QWGB01000005">
    <property type="protein sequence ID" value="RIJ23238.1"/>
    <property type="molecule type" value="Genomic_DNA"/>
</dbReference>
<dbReference type="EMBL" id="QWGB01000007">
    <property type="protein sequence ID" value="RIJ22067.1"/>
    <property type="molecule type" value="Genomic_DNA"/>
</dbReference>
<dbReference type="EMBL" id="QWGB01000003">
    <property type="protein sequence ID" value="RIJ26117.1"/>
    <property type="molecule type" value="Genomic_DNA"/>
</dbReference>
<evidence type="ECO:0000313" key="12">
    <source>
        <dbReference type="EMBL" id="RIJ26274.1"/>
    </source>
</evidence>
<feature type="domain" description="Integrase catalytic" evidence="2">
    <location>
        <begin position="196"/>
        <end position="360"/>
    </location>
</feature>
<evidence type="ECO:0000256" key="1">
    <source>
        <dbReference type="SAM" id="MobiDB-lite"/>
    </source>
</evidence>
<evidence type="ECO:0000313" key="7">
    <source>
        <dbReference type="EMBL" id="RIJ22067.1"/>
    </source>
</evidence>
<dbReference type="RefSeq" id="WP_119377970.1">
    <property type="nucleotide sequence ID" value="NZ_QWGB01000003.1"/>
</dbReference>
<name>A0A399R8F0_9PROT</name>
<dbReference type="Proteomes" id="UP000265431">
    <property type="component" value="Unassembled WGS sequence"/>
</dbReference>
<feature type="region of interest" description="Disordered" evidence="1">
    <location>
        <begin position="358"/>
        <end position="393"/>
    </location>
</feature>
<dbReference type="Gene3D" id="3.30.420.10">
    <property type="entry name" value="Ribonuclease H-like superfamily/Ribonuclease H"/>
    <property type="match status" value="1"/>
</dbReference>
<dbReference type="InterPro" id="IPR036397">
    <property type="entry name" value="RNaseH_sf"/>
</dbReference>
<dbReference type="PANTHER" id="PTHR47515:SF1">
    <property type="entry name" value="BLR2054 PROTEIN"/>
    <property type="match status" value="1"/>
</dbReference>
<evidence type="ECO:0000313" key="10">
    <source>
        <dbReference type="EMBL" id="RIJ25779.1"/>
    </source>
</evidence>
<dbReference type="GO" id="GO:0004803">
    <property type="term" value="F:transposase activity"/>
    <property type="evidence" value="ECO:0007669"/>
    <property type="project" value="InterPro"/>
</dbReference>
<dbReference type="EMBL" id="QWGB01000004">
    <property type="protein sequence ID" value="RIJ25779.1"/>
    <property type="molecule type" value="Genomic_DNA"/>
</dbReference>
<dbReference type="OrthoDB" id="9813285at2"/>
<organism evidence="10 13">
    <name type="scientific">Henriciella barbarensis</name>
    <dbReference type="NCBI Taxonomy" id="86342"/>
    <lineage>
        <taxon>Bacteria</taxon>
        <taxon>Pseudomonadati</taxon>
        <taxon>Pseudomonadota</taxon>
        <taxon>Alphaproteobacteria</taxon>
        <taxon>Hyphomonadales</taxon>
        <taxon>Hyphomonadaceae</taxon>
        <taxon>Henriciella</taxon>
    </lineage>
</organism>
<evidence type="ECO:0000313" key="11">
    <source>
        <dbReference type="EMBL" id="RIJ26117.1"/>
    </source>
</evidence>
<dbReference type="InterPro" id="IPR001584">
    <property type="entry name" value="Integrase_cat-core"/>
</dbReference>
<evidence type="ECO:0000313" key="8">
    <source>
        <dbReference type="EMBL" id="RIJ22473.1"/>
    </source>
</evidence>
<gene>
    <name evidence="11" type="ORF">D1224_00400</name>
    <name evidence="12" type="ORF">D1224_01255</name>
    <name evidence="10" type="ORF">D1224_01260</name>
    <name evidence="9" type="ORF">D1224_02840</name>
    <name evidence="8" type="ORF">D1224_10785</name>
    <name evidence="7" type="ORF">D1224_10870</name>
    <name evidence="5" type="ORF">D1224_12385</name>
    <name evidence="6" type="ORF">D1224_13000</name>
    <name evidence="4" type="ORF">D1224_14090</name>
    <name evidence="3" type="ORF">D1224_14400</name>
</gene>
<sequence>MRKSRFSEEQIIGMIREHEAGVKTADICRKYGISDATFYKYKAKFGGMTVSDARRLKTLEEENSKLKRLLADAMLDNAALKDLGDKKLLTPDAKRKAVHHVMETHGLSERRACLLADLDRSTFQYEKRDGGDEKLRQRLRELAGERRRFGYRRLGILLDREGLSANHKKIYRIYAEEGLAVKRRRGRKRATGTRSPMLLPEQANERWSLDFVSDALSDGRRFRTLCVVDDFSREALAVVVDVSLSGVRVARELSRLIAQRGAPKMIVSDNGTELTSHAILKWVREVGIEWHYIAPGKPTQNAFVESFNGRLRDECLNEHLFDSLGDARRIIEAWRIDYNTTRPHTALGGLAPLTYAAQHRRHRPGSLERRGGSARRALTSNQPTERKANRLSE</sequence>
<dbReference type="InterPro" id="IPR048020">
    <property type="entry name" value="Transpos_IS3"/>
</dbReference>
<evidence type="ECO:0000313" key="9">
    <source>
        <dbReference type="EMBL" id="RIJ23238.1"/>
    </source>
</evidence>
<accession>A0A399R8F0</accession>
<dbReference type="Pfam" id="PF01527">
    <property type="entry name" value="HTH_Tnp_1"/>
    <property type="match status" value="1"/>
</dbReference>